<protein>
    <submittedName>
        <fullName evidence="1">Uncharacterized protein</fullName>
    </submittedName>
</protein>
<reference evidence="2" key="1">
    <citation type="submission" date="2016-10" db="EMBL/GenBank/DDBJ databases">
        <authorList>
            <person name="Varghese N."/>
            <person name="Submissions S."/>
        </authorList>
    </citation>
    <scope>NUCLEOTIDE SEQUENCE [LARGE SCALE GENOMIC DNA]</scope>
    <source>
        <strain evidence="2">DSM 45789</strain>
    </source>
</reference>
<keyword evidence="2" id="KW-1185">Reference proteome</keyword>
<dbReference type="RefSeq" id="WP_091839645.1">
    <property type="nucleotide sequence ID" value="NZ_FPAA01000018.1"/>
</dbReference>
<name>A0A1I6UMI3_9BACL</name>
<dbReference type="Pfam" id="PF18616">
    <property type="entry name" value="CdiI_3"/>
    <property type="match status" value="1"/>
</dbReference>
<dbReference type="Proteomes" id="UP000198660">
    <property type="component" value="Unassembled WGS sequence"/>
</dbReference>
<dbReference type="InterPro" id="IPR040547">
    <property type="entry name" value="CdiI"/>
</dbReference>
<dbReference type="OrthoDB" id="2662568at2"/>
<gene>
    <name evidence="1" type="ORF">SAMN05444972_11831</name>
</gene>
<dbReference type="AlphaFoldDB" id="A0A1I6UMI3"/>
<sequence length="144" mass="17032">MDLTIEEIERLYGVEYEGIVGPYGLPIWYDGIRKKKLSELREDDIARLIRQDLYVDYAIEEGLKRVKDDPAGGYKVDGEILLALAKMKKKYWLEYPALRRKAFEVILFIRVNYSVIRDDDSLMEIDKIDIYESLFEIEKNINMK</sequence>
<accession>A0A1I6UMI3</accession>
<evidence type="ECO:0000313" key="1">
    <source>
        <dbReference type="EMBL" id="SFT02662.1"/>
    </source>
</evidence>
<organism evidence="1 2">
    <name type="scientific">Marininema halotolerans</name>
    <dbReference type="NCBI Taxonomy" id="1155944"/>
    <lineage>
        <taxon>Bacteria</taxon>
        <taxon>Bacillati</taxon>
        <taxon>Bacillota</taxon>
        <taxon>Bacilli</taxon>
        <taxon>Bacillales</taxon>
        <taxon>Thermoactinomycetaceae</taxon>
        <taxon>Marininema</taxon>
    </lineage>
</organism>
<dbReference type="CDD" id="cd20691">
    <property type="entry name" value="CdiI_EC536-like"/>
    <property type="match status" value="1"/>
</dbReference>
<dbReference type="EMBL" id="FPAA01000018">
    <property type="protein sequence ID" value="SFT02662.1"/>
    <property type="molecule type" value="Genomic_DNA"/>
</dbReference>
<evidence type="ECO:0000313" key="2">
    <source>
        <dbReference type="Proteomes" id="UP000198660"/>
    </source>
</evidence>
<proteinExistence type="predicted"/>